<feature type="chain" id="PRO_5047087558" description="Periplasmic chaperone for outer membrane proteins Skp" evidence="4">
    <location>
        <begin position="20"/>
        <end position="204"/>
    </location>
</feature>
<name>A0ABP9PDR7_9BACT</name>
<dbReference type="InterPro" id="IPR005632">
    <property type="entry name" value="Chaperone_Skp"/>
</dbReference>
<dbReference type="SMART" id="SM00935">
    <property type="entry name" value="OmpH"/>
    <property type="match status" value="1"/>
</dbReference>
<dbReference type="Pfam" id="PF03938">
    <property type="entry name" value="OmpH"/>
    <property type="match status" value="1"/>
</dbReference>
<comment type="caution">
    <text evidence="5">The sequence shown here is derived from an EMBL/GenBank/DDBJ whole genome shotgun (WGS) entry which is preliminary data.</text>
</comment>
<evidence type="ECO:0008006" key="7">
    <source>
        <dbReference type="Google" id="ProtNLM"/>
    </source>
</evidence>
<gene>
    <name evidence="5" type="ORF">GCM10023213_33730</name>
</gene>
<dbReference type="Gene3D" id="3.30.910.20">
    <property type="entry name" value="Skp domain"/>
    <property type="match status" value="1"/>
</dbReference>
<dbReference type="PANTHER" id="PTHR35089:SF1">
    <property type="entry name" value="CHAPERONE PROTEIN SKP"/>
    <property type="match status" value="1"/>
</dbReference>
<keyword evidence="6" id="KW-1185">Reference proteome</keyword>
<organism evidence="5 6">
    <name type="scientific">Prosthecobacter algae</name>
    <dbReference type="NCBI Taxonomy" id="1144682"/>
    <lineage>
        <taxon>Bacteria</taxon>
        <taxon>Pseudomonadati</taxon>
        <taxon>Verrucomicrobiota</taxon>
        <taxon>Verrucomicrobiia</taxon>
        <taxon>Verrucomicrobiales</taxon>
        <taxon>Verrucomicrobiaceae</taxon>
        <taxon>Prosthecobacter</taxon>
    </lineage>
</organism>
<dbReference type="Proteomes" id="UP001499852">
    <property type="component" value="Unassembled WGS sequence"/>
</dbReference>
<evidence type="ECO:0000313" key="5">
    <source>
        <dbReference type="EMBL" id="GAA5144168.1"/>
    </source>
</evidence>
<feature type="signal peptide" evidence="4">
    <location>
        <begin position="1"/>
        <end position="19"/>
    </location>
</feature>
<dbReference type="RefSeq" id="WP_345737563.1">
    <property type="nucleotide sequence ID" value="NZ_BAABIA010000007.1"/>
</dbReference>
<dbReference type="EMBL" id="BAABIA010000007">
    <property type="protein sequence ID" value="GAA5144168.1"/>
    <property type="molecule type" value="Genomic_DNA"/>
</dbReference>
<evidence type="ECO:0000256" key="2">
    <source>
        <dbReference type="ARBA" id="ARBA00022729"/>
    </source>
</evidence>
<evidence type="ECO:0000256" key="1">
    <source>
        <dbReference type="ARBA" id="ARBA00009091"/>
    </source>
</evidence>
<comment type="similarity">
    <text evidence="1">Belongs to the Skp family.</text>
</comment>
<evidence type="ECO:0000256" key="4">
    <source>
        <dbReference type="SAM" id="SignalP"/>
    </source>
</evidence>
<evidence type="ECO:0000256" key="3">
    <source>
        <dbReference type="SAM" id="Coils"/>
    </source>
</evidence>
<keyword evidence="3" id="KW-0175">Coiled coil</keyword>
<protein>
    <recommendedName>
        <fullName evidence="7">Periplasmic chaperone for outer membrane proteins Skp</fullName>
    </recommendedName>
</protein>
<dbReference type="SUPFAM" id="SSF111384">
    <property type="entry name" value="OmpH-like"/>
    <property type="match status" value="1"/>
</dbReference>
<reference evidence="6" key="1">
    <citation type="journal article" date="2019" name="Int. J. Syst. Evol. Microbiol.">
        <title>The Global Catalogue of Microorganisms (GCM) 10K type strain sequencing project: providing services to taxonomists for standard genome sequencing and annotation.</title>
        <authorList>
            <consortium name="The Broad Institute Genomics Platform"/>
            <consortium name="The Broad Institute Genome Sequencing Center for Infectious Disease"/>
            <person name="Wu L."/>
            <person name="Ma J."/>
        </authorList>
    </citation>
    <scope>NUCLEOTIDE SEQUENCE [LARGE SCALE GENOMIC DNA]</scope>
    <source>
        <strain evidence="6">JCM 18053</strain>
    </source>
</reference>
<evidence type="ECO:0000313" key="6">
    <source>
        <dbReference type="Proteomes" id="UP001499852"/>
    </source>
</evidence>
<sequence>MIRLLTLAFLATSLTLASAADLKFGVVDMSKAFSEFHKTKEAAEKFKSNVDKAQKEMNDRWAVYKNLMTDMQKLKKEASDPIMTQDARTKKAASFDEKAKELRTLEQEIGEQQNRRSSQLKQEDVQIRRGIYDEILVVVRDKAKTEGYDFIFDKSGMSLSTVPVLIYYKDAVDVTDQIVVELNKNAPAASAAPAETKAEEPKKP</sequence>
<proteinExistence type="inferred from homology"/>
<dbReference type="InterPro" id="IPR024930">
    <property type="entry name" value="Skp_dom_sf"/>
</dbReference>
<feature type="coiled-coil region" evidence="3">
    <location>
        <begin position="95"/>
        <end position="122"/>
    </location>
</feature>
<accession>A0ABP9PDR7</accession>
<keyword evidence="2 4" id="KW-0732">Signal</keyword>
<dbReference type="PANTHER" id="PTHR35089">
    <property type="entry name" value="CHAPERONE PROTEIN SKP"/>
    <property type="match status" value="1"/>
</dbReference>